<evidence type="ECO:0000256" key="12">
    <source>
        <dbReference type="ARBA" id="ARBA00023136"/>
    </source>
</evidence>
<dbReference type="FunFam" id="1.10.150.900:FF:000003">
    <property type="entry name" value="N-fatty-acyl-amino acid synthase/hydrolase PM20D1"/>
    <property type="match status" value="1"/>
</dbReference>
<dbReference type="Pfam" id="PF01546">
    <property type="entry name" value="Peptidase_M20"/>
    <property type="match status" value="1"/>
</dbReference>
<dbReference type="OrthoDB" id="3064516at2759"/>
<feature type="active site" description="Proton acceptor" evidence="14">
    <location>
        <position position="243"/>
    </location>
</feature>
<evidence type="ECO:0000256" key="11">
    <source>
        <dbReference type="ARBA" id="ARBA00022989"/>
    </source>
</evidence>
<evidence type="ECO:0000256" key="8">
    <source>
        <dbReference type="ARBA" id="ARBA00022801"/>
    </source>
</evidence>
<dbReference type="GO" id="GO:0051603">
    <property type="term" value="P:proteolysis involved in protein catabolic process"/>
    <property type="evidence" value="ECO:0007669"/>
    <property type="project" value="TreeGrafter"/>
</dbReference>
<dbReference type="SUPFAM" id="SSF55031">
    <property type="entry name" value="Bacterial exopeptidase dimerisation domain"/>
    <property type="match status" value="1"/>
</dbReference>
<keyword evidence="18" id="KW-1185">Reference proteome</keyword>
<feature type="binding site" evidence="15">
    <location>
        <position position="557"/>
    </location>
    <ligand>
        <name>Zn(2+)</name>
        <dbReference type="ChEBI" id="CHEBI:29105"/>
        <label>1</label>
    </ligand>
</feature>
<dbReference type="SUPFAM" id="SSF53187">
    <property type="entry name" value="Zn-dependent exopeptidases"/>
    <property type="match status" value="1"/>
</dbReference>
<comment type="cofactor">
    <cofactor evidence="1">
        <name>Zn(2+)</name>
        <dbReference type="ChEBI" id="CHEBI:29105"/>
    </cofactor>
</comment>
<gene>
    <name evidence="17" type="ORF">TI39_contig49g00010</name>
</gene>
<feature type="binding site" evidence="15">
    <location>
        <position position="209"/>
    </location>
    <ligand>
        <name>Zn(2+)</name>
        <dbReference type="ChEBI" id="CHEBI:29105"/>
        <label>2</label>
    </ligand>
</feature>
<keyword evidence="4" id="KW-1017">Isopeptide bond</keyword>
<evidence type="ECO:0000256" key="7">
    <source>
        <dbReference type="ARBA" id="ARBA00022723"/>
    </source>
</evidence>
<evidence type="ECO:0000256" key="15">
    <source>
        <dbReference type="PIRSR" id="PIRSR037217-2"/>
    </source>
</evidence>
<keyword evidence="17" id="KW-0121">Carboxypeptidase</keyword>
<comment type="similarity">
    <text evidence="3">Belongs to the peptidase M20A family.</text>
</comment>
<keyword evidence="5" id="KW-0645">Protease</keyword>
<feature type="binding site" evidence="15">
    <location>
        <position position="244"/>
    </location>
    <ligand>
        <name>Zn(2+)</name>
        <dbReference type="ChEBI" id="CHEBI:29105"/>
        <label>1</label>
    </ligand>
</feature>
<dbReference type="Gene3D" id="3.30.70.360">
    <property type="match status" value="1"/>
</dbReference>
<sequence length="590" mass="64394">MEKSTLPTSVEPIASRPAHRHSALRKATIAAAVLIGLRTLFYSSAAAASLFPFPSSESPLSSSTPKCQQVPALFPAQDDKLQQAFEYLSTPEFVNASIIRLSGAVQIPTQSFDDLGPIGEDKRWEVFGPLHKYFEATFPRIHSELKVEKVNTHGLLYTWHGSDKALKPLVLMAHQDVVPVDPDTVDSWTYPPWSGHFDGENVWGRGASDCKNSLVGIMESVEVLLDAGFKPKRTIVMSFGFDEECSGAQGAGHLSKFLHERYGDDGVAAIVDEGMGYQKAFGMGYAVPGVAEKGYTDVEIVVRTPGGHSSVPQDHTSIGILSEVITKIESVKYPTYLAQENPYLGFLQCGAEYAPDFPKKLKKLLKKHHAKSSTDADICPAAKKHTDRLAKEAASLGLDVRYLMQTSQAVDLISGGKKTNALPESATAIVNHRINIGDSPKTVYDHLSSLISPVAKAHNLTLHAFDGTKAAYKSISLSARNTTLNVAPVTPTNVDAVTPYAVLSGTIRALYGEETIVAPALMTGNTDTRYYWDLTRHIFRFGPGYVNEKDYGMGRIHTVDERVSVSNHGKVVKWYALWIQNVDGARFDGE</sequence>
<feature type="active site" evidence="14">
    <location>
        <position position="176"/>
    </location>
</feature>
<dbReference type="InterPro" id="IPR047177">
    <property type="entry name" value="Pept_M20A"/>
</dbReference>
<dbReference type="PROSITE" id="PS00759">
    <property type="entry name" value="ARGE_DAPE_CPG2_2"/>
    <property type="match status" value="1"/>
</dbReference>
<keyword evidence="7 15" id="KW-0479">Metal-binding</keyword>
<dbReference type="FunFam" id="3.40.630.10:FF:000098">
    <property type="entry name" value="Gly-Xaa carboxypeptidase"/>
    <property type="match status" value="1"/>
</dbReference>
<feature type="binding site" evidence="15">
    <location>
        <position position="272"/>
    </location>
    <ligand>
        <name>Zn(2+)</name>
        <dbReference type="ChEBI" id="CHEBI:29105"/>
        <label>2</label>
    </ligand>
</feature>
<evidence type="ECO:0000313" key="17">
    <source>
        <dbReference type="EMBL" id="KJY02470.1"/>
    </source>
</evidence>
<keyword evidence="10" id="KW-0832">Ubl conjugation</keyword>
<organism evidence="17 18">
    <name type="scientific">Zymoseptoria brevis</name>
    <dbReference type="NCBI Taxonomy" id="1047168"/>
    <lineage>
        <taxon>Eukaryota</taxon>
        <taxon>Fungi</taxon>
        <taxon>Dikarya</taxon>
        <taxon>Ascomycota</taxon>
        <taxon>Pezizomycotina</taxon>
        <taxon>Dothideomycetes</taxon>
        <taxon>Dothideomycetidae</taxon>
        <taxon>Mycosphaerellales</taxon>
        <taxon>Mycosphaerellaceae</taxon>
        <taxon>Zymoseptoria</taxon>
    </lineage>
</organism>
<evidence type="ECO:0000313" key="18">
    <source>
        <dbReference type="Proteomes" id="UP000033647"/>
    </source>
</evidence>
<dbReference type="PANTHER" id="PTHR45962">
    <property type="entry name" value="N-FATTY-ACYL-AMINO ACID SYNTHASE/HYDROLASE PM20D1"/>
    <property type="match status" value="1"/>
</dbReference>
<evidence type="ECO:0000259" key="16">
    <source>
        <dbReference type="Pfam" id="PF07687"/>
    </source>
</evidence>
<keyword evidence="13" id="KW-0325">Glycoprotein</keyword>
<evidence type="ECO:0000256" key="1">
    <source>
        <dbReference type="ARBA" id="ARBA00001947"/>
    </source>
</evidence>
<dbReference type="InterPro" id="IPR002933">
    <property type="entry name" value="Peptidase_M20"/>
</dbReference>
<keyword evidence="8" id="KW-0378">Hydrolase</keyword>
<evidence type="ECO:0000256" key="13">
    <source>
        <dbReference type="ARBA" id="ARBA00023180"/>
    </source>
</evidence>
<dbReference type="GO" id="GO:0004181">
    <property type="term" value="F:metallocarboxypeptidase activity"/>
    <property type="evidence" value="ECO:0007669"/>
    <property type="project" value="InterPro"/>
</dbReference>
<dbReference type="STRING" id="1047168.A0A0F4GYG8"/>
<keyword evidence="11" id="KW-1133">Transmembrane helix</keyword>
<dbReference type="GO" id="GO:0016020">
    <property type="term" value="C:membrane"/>
    <property type="evidence" value="ECO:0007669"/>
    <property type="project" value="UniProtKB-SubCell"/>
</dbReference>
<evidence type="ECO:0000256" key="5">
    <source>
        <dbReference type="ARBA" id="ARBA00022670"/>
    </source>
</evidence>
<feature type="binding site" evidence="15">
    <location>
        <position position="174"/>
    </location>
    <ligand>
        <name>Zn(2+)</name>
        <dbReference type="ChEBI" id="CHEBI:29105"/>
        <label>2</label>
    </ligand>
</feature>
<feature type="domain" description="Peptidase M20 dimerisation" evidence="16">
    <location>
        <begin position="290"/>
        <end position="456"/>
    </location>
</feature>
<keyword evidence="12" id="KW-0472">Membrane</keyword>
<evidence type="ECO:0000256" key="6">
    <source>
        <dbReference type="ARBA" id="ARBA00022692"/>
    </source>
</evidence>
<protein>
    <submittedName>
        <fullName evidence="17">Carboxypeptidase s like protein</fullName>
    </submittedName>
</protein>
<dbReference type="Pfam" id="PF07687">
    <property type="entry name" value="M20_dimer"/>
    <property type="match status" value="1"/>
</dbReference>
<reference evidence="17 18" key="1">
    <citation type="submission" date="2015-03" db="EMBL/GenBank/DDBJ databases">
        <title>RNA-seq based gene annotation and comparative genomics of four Zymoseptoria species reveal species-specific pathogenicity related genes and transposable element activity.</title>
        <authorList>
            <person name="Grandaubert J."/>
            <person name="Bhattacharyya A."/>
            <person name="Stukenbrock E.H."/>
        </authorList>
    </citation>
    <scope>NUCLEOTIDE SEQUENCE [LARGE SCALE GENOMIC DNA]</scope>
    <source>
        <strain evidence="17 18">Zb18110</strain>
    </source>
</reference>
<evidence type="ECO:0000256" key="3">
    <source>
        <dbReference type="ARBA" id="ARBA00006247"/>
    </source>
</evidence>
<dbReference type="AlphaFoldDB" id="A0A0F4GYG8"/>
<dbReference type="Proteomes" id="UP000033647">
    <property type="component" value="Unassembled WGS sequence"/>
</dbReference>
<dbReference type="InterPro" id="IPR011650">
    <property type="entry name" value="Peptidase_M20_dimer"/>
</dbReference>
<evidence type="ECO:0000256" key="14">
    <source>
        <dbReference type="PIRSR" id="PIRSR037217-1"/>
    </source>
</evidence>
<dbReference type="CDD" id="cd05674">
    <property type="entry name" value="M20_yscS"/>
    <property type="match status" value="1"/>
</dbReference>
<name>A0A0F4GYG8_9PEZI</name>
<dbReference type="EMBL" id="LAFY01000046">
    <property type="protein sequence ID" value="KJY02470.1"/>
    <property type="molecule type" value="Genomic_DNA"/>
</dbReference>
<evidence type="ECO:0000256" key="2">
    <source>
        <dbReference type="ARBA" id="ARBA00004167"/>
    </source>
</evidence>
<accession>A0A0F4GYG8</accession>
<dbReference type="Gene3D" id="3.40.630.10">
    <property type="entry name" value="Zn peptidases"/>
    <property type="match status" value="1"/>
</dbReference>
<evidence type="ECO:0000256" key="4">
    <source>
        <dbReference type="ARBA" id="ARBA00022499"/>
    </source>
</evidence>
<evidence type="ECO:0000256" key="9">
    <source>
        <dbReference type="ARBA" id="ARBA00022833"/>
    </source>
</evidence>
<feature type="binding site" evidence="15">
    <location>
        <position position="209"/>
    </location>
    <ligand>
        <name>Zn(2+)</name>
        <dbReference type="ChEBI" id="CHEBI:29105"/>
        <label>1</label>
    </ligand>
</feature>
<dbReference type="GO" id="GO:0046872">
    <property type="term" value="F:metal ion binding"/>
    <property type="evidence" value="ECO:0007669"/>
    <property type="project" value="UniProtKB-KW"/>
</dbReference>
<dbReference type="InterPro" id="IPR001261">
    <property type="entry name" value="ArgE/DapE_CS"/>
</dbReference>
<comment type="caution">
    <text evidence="17">The sequence shown here is derived from an EMBL/GenBank/DDBJ whole genome shotgun (WGS) entry which is preliminary data.</text>
</comment>
<dbReference type="InterPro" id="IPR036264">
    <property type="entry name" value="Bact_exopeptidase_dim_dom"/>
</dbReference>
<evidence type="ECO:0000256" key="10">
    <source>
        <dbReference type="ARBA" id="ARBA00022843"/>
    </source>
</evidence>
<dbReference type="PANTHER" id="PTHR45962:SF1">
    <property type="entry name" value="N-FATTY-ACYL-AMINO ACID SYNTHASE_HYDROLASE PM20D1"/>
    <property type="match status" value="1"/>
</dbReference>
<dbReference type="InterPro" id="IPR017141">
    <property type="entry name" value="Pept_M20_carboxypep"/>
</dbReference>
<dbReference type="Gene3D" id="1.10.150.900">
    <property type="match status" value="1"/>
</dbReference>
<keyword evidence="6" id="KW-0812">Transmembrane</keyword>
<proteinExistence type="inferred from homology"/>
<dbReference type="GO" id="GO:0000328">
    <property type="term" value="C:fungal-type vacuole lumen"/>
    <property type="evidence" value="ECO:0007669"/>
    <property type="project" value="TreeGrafter"/>
</dbReference>
<comment type="subcellular location">
    <subcellularLocation>
        <location evidence="2">Membrane</location>
        <topology evidence="2">Single-pass membrane protein</topology>
    </subcellularLocation>
</comment>
<dbReference type="PIRSF" id="PIRSF037217">
    <property type="entry name" value="Carboxypeptidase_S"/>
    <property type="match status" value="1"/>
</dbReference>
<keyword evidence="9 15" id="KW-0862">Zinc</keyword>